<dbReference type="CDD" id="cd11660">
    <property type="entry name" value="SANT_TRF"/>
    <property type="match status" value="1"/>
</dbReference>
<evidence type="ECO:0000259" key="1">
    <source>
        <dbReference type="PROSITE" id="PS50090"/>
    </source>
</evidence>
<evidence type="ECO:0000313" key="2">
    <source>
        <dbReference type="EMBL" id="ETO22676.1"/>
    </source>
</evidence>
<dbReference type="PANTHER" id="PTHR41733">
    <property type="entry name" value="UBIQUITIN-ASSOCIATED/TRANSLATION ELONGATION FACTOR EF1B, N-TERMINAL, EUKARYOTE"/>
    <property type="match status" value="1"/>
</dbReference>
<accession>X6N9E0</accession>
<sequence length="198" mass="22872">MASRALWQSAADSQSLWNFTLSPGKQCSFSFFVQSPKNNIIQTSDGPFDIGWSQEEANVLRFAVMKYGCGNWKQIMKHFPAKTCGQLNLQTQRLFGQQSLAALIQIMSHRNISCILRTEFYKLHIDPRCIKEKNDQVEHVQRKNGCIINTGDNITAEQKMERRNQNKALFTRKHMQNTLKRVFFSLESSSPLLKKKKK</sequence>
<dbReference type="SUPFAM" id="SSF46689">
    <property type="entry name" value="Homeodomain-like"/>
    <property type="match status" value="1"/>
</dbReference>
<dbReference type="InterPro" id="IPR001005">
    <property type="entry name" value="SANT/Myb"/>
</dbReference>
<dbReference type="PANTHER" id="PTHR41733:SF1">
    <property type="entry name" value="CHROMOSOME UNDETERMINED SCAFFOLD_30, WHOLE GENOME SHOTGUN SEQUENCE"/>
    <property type="match status" value="1"/>
</dbReference>
<protein>
    <recommendedName>
        <fullName evidence="1">Myb-like domain-containing protein</fullName>
    </recommendedName>
</protein>
<dbReference type="EMBL" id="ASPP01010554">
    <property type="protein sequence ID" value="ETO22676.1"/>
    <property type="molecule type" value="Genomic_DNA"/>
</dbReference>
<feature type="domain" description="Myb-like" evidence="1">
    <location>
        <begin position="52"/>
        <end position="95"/>
    </location>
</feature>
<dbReference type="Pfam" id="PF00249">
    <property type="entry name" value="Myb_DNA-binding"/>
    <property type="match status" value="1"/>
</dbReference>
<dbReference type="PROSITE" id="PS50090">
    <property type="entry name" value="MYB_LIKE"/>
    <property type="match status" value="1"/>
</dbReference>
<reference evidence="2 3" key="1">
    <citation type="journal article" date="2013" name="Curr. Biol.">
        <title>The Genome of the Foraminiferan Reticulomyxa filosa.</title>
        <authorList>
            <person name="Glockner G."/>
            <person name="Hulsmann N."/>
            <person name="Schleicher M."/>
            <person name="Noegel A.A."/>
            <person name="Eichinger L."/>
            <person name="Gallinger C."/>
            <person name="Pawlowski J."/>
            <person name="Sierra R."/>
            <person name="Euteneuer U."/>
            <person name="Pillet L."/>
            <person name="Moustafa A."/>
            <person name="Platzer M."/>
            <person name="Groth M."/>
            <person name="Szafranski K."/>
            <person name="Schliwa M."/>
        </authorList>
    </citation>
    <scope>NUCLEOTIDE SEQUENCE [LARGE SCALE GENOMIC DNA]</scope>
</reference>
<dbReference type="Gene3D" id="1.10.10.60">
    <property type="entry name" value="Homeodomain-like"/>
    <property type="match status" value="1"/>
</dbReference>
<name>X6N9E0_RETFI</name>
<proteinExistence type="predicted"/>
<dbReference type="InterPro" id="IPR009057">
    <property type="entry name" value="Homeodomain-like_sf"/>
</dbReference>
<dbReference type="AlphaFoldDB" id="X6N9E0"/>
<dbReference type="Proteomes" id="UP000023152">
    <property type="component" value="Unassembled WGS sequence"/>
</dbReference>
<comment type="caution">
    <text evidence="2">The sequence shown here is derived from an EMBL/GenBank/DDBJ whole genome shotgun (WGS) entry which is preliminary data.</text>
</comment>
<keyword evidence="3" id="KW-1185">Reference proteome</keyword>
<organism evidence="2 3">
    <name type="scientific">Reticulomyxa filosa</name>
    <dbReference type="NCBI Taxonomy" id="46433"/>
    <lineage>
        <taxon>Eukaryota</taxon>
        <taxon>Sar</taxon>
        <taxon>Rhizaria</taxon>
        <taxon>Retaria</taxon>
        <taxon>Foraminifera</taxon>
        <taxon>Monothalamids</taxon>
        <taxon>Reticulomyxidae</taxon>
        <taxon>Reticulomyxa</taxon>
    </lineage>
</organism>
<dbReference type="OrthoDB" id="608866at2759"/>
<evidence type="ECO:0000313" key="3">
    <source>
        <dbReference type="Proteomes" id="UP000023152"/>
    </source>
</evidence>
<gene>
    <name evidence="2" type="ORF">RFI_14517</name>
</gene>